<evidence type="ECO:0000256" key="8">
    <source>
        <dbReference type="ARBA" id="ARBA00023027"/>
    </source>
</evidence>
<evidence type="ECO:0000256" key="3">
    <source>
        <dbReference type="ARBA" id="ARBA00022643"/>
    </source>
</evidence>
<comment type="catalytic activity">
    <reaction evidence="13">
        <text>a 5,6-dihydrouridine in mRNA + NAD(+) = a uridine in mRNA + NADH + H(+)</text>
        <dbReference type="Rhea" id="RHEA:69851"/>
        <dbReference type="Rhea" id="RHEA-COMP:14658"/>
        <dbReference type="Rhea" id="RHEA-COMP:17789"/>
        <dbReference type="ChEBI" id="CHEBI:15378"/>
        <dbReference type="ChEBI" id="CHEBI:57540"/>
        <dbReference type="ChEBI" id="CHEBI:57945"/>
        <dbReference type="ChEBI" id="CHEBI:65315"/>
        <dbReference type="ChEBI" id="CHEBI:74443"/>
    </reaction>
    <physiologicalReaction direction="right-to-left" evidence="13">
        <dbReference type="Rhea" id="RHEA:69853"/>
    </physiologicalReaction>
</comment>
<protein>
    <recommendedName>
        <fullName evidence="10">tRNA-dihydrouridine(16/17) synthase [NAD(P)(+)]</fullName>
        <ecNumber evidence="10">1.3.1.88</ecNumber>
    </recommendedName>
</protein>
<dbReference type="Gene3D" id="3.20.20.70">
    <property type="entry name" value="Aldolase class I"/>
    <property type="match status" value="1"/>
</dbReference>
<evidence type="ECO:0000256" key="4">
    <source>
        <dbReference type="ARBA" id="ARBA00022664"/>
    </source>
</evidence>
<dbReference type="GO" id="GO:0017150">
    <property type="term" value="F:tRNA dihydrouridine synthase activity"/>
    <property type="evidence" value="ECO:0007669"/>
    <property type="project" value="InterPro"/>
</dbReference>
<accession>A0A8H5MD68</accession>
<evidence type="ECO:0000256" key="16">
    <source>
        <dbReference type="ARBA" id="ARBA00049467"/>
    </source>
</evidence>
<dbReference type="GO" id="GO:0006397">
    <property type="term" value="P:mRNA processing"/>
    <property type="evidence" value="ECO:0007669"/>
    <property type="project" value="UniProtKB-KW"/>
</dbReference>
<keyword evidence="8" id="KW-0520">NAD</keyword>
<dbReference type="EMBL" id="JAACJN010000021">
    <property type="protein sequence ID" value="KAF5389663.1"/>
    <property type="molecule type" value="Genomic_DNA"/>
</dbReference>
<evidence type="ECO:0000256" key="12">
    <source>
        <dbReference type="ARBA" id="ARBA00047652"/>
    </source>
</evidence>
<evidence type="ECO:0000256" key="1">
    <source>
        <dbReference type="ARBA" id="ARBA00001917"/>
    </source>
</evidence>
<dbReference type="GO" id="GO:0050660">
    <property type="term" value="F:flavin adenine dinucleotide binding"/>
    <property type="evidence" value="ECO:0007669"/>
    <property type="project" value="InterPro"/>
</dbReference>
<evidence type="ECO:0000313" key="18">
    <source>
        <dbReference type="EMBL" id="KAF5389663.1"/>
    </source>
</evidence>
<evidence type="ECO:0000256" key="14">
    <source>
        <dbReference type="ARBA" id="ARBA00048934"/>
    </source>
</evidence>
<comment type="catalytic activity">
    <reaction evidence="14">
        <text>5,6-dihydrouridine(16) in tRNA + NAD(+) = uridine(16) in tRNA + NADH + H(+)</text>
        <dbReference type="Rhea" id="RHEA:53380"/>
        <dbReference type="Rhea" id="RHEA-COMP:13543"/>
        <dbReference type="Rhea" id="RHEA-COMP:13544"/>
        <dbReference type="ChEBI" id="CHEBI:15378"/>
        <dbReference type="ChEBI" id="CHEBI:57540"/>
        <dbReference type="ChEBI" id="CHEBI:57945"/>
        <dbReference type="ChEBI" id="CHEBI:65315"/>
        <dbReference type="ChEBI" id="CHEBI:74443"/>
        <dbReference type="EC" id="1.3.1.88"/>
    </reaction>
    <physiologicalReaction direction="right-to-left" evidence="14">
        <dbReference type="Rhea" id="RHEA:53382"/>
    </physiologicalReaction>
</comment>
<reference evidence="18 19" key="1">
    <citation type="journal article" date="2020" name="ISME J.">
        <title>Uncovering the hidden diversity of litter-decomposition mechanisms in mushroom-forming fungi.</title>
        <authorList>
            <person name="Floudas D."/>
            <person name="Bentzer J."/>
            <person name="Ahren D."/>
            <person name="Johansson T."/>
            <person name="Persson P."/>
            <person name="Tunlid A."/>
        </authorList>
    </citation>
    <scope>NUCLEOTIDE SEQUENCE [LARGE SCALE GENOMIC DNA]</scope>
    <source>
        <strain evidence="18 19">CBS 406.79</strain>
    </source>
</reference>
<dbReference type="InterPro" id="IPR018517">
    <property type="entry name" value="tRNA_hU_synthase_CS"/>
</dbReference>
<evidence type="ECO:0000256" key="9">
    <source>
        <dbReference type="ARBA" id="ARBA00038313"/>
    </source>
</evidence>
<comment type="catalytic activity">
    <reaction evidence="12">
        <text>5,6-dihydrouridine(16) in tRNA + NADP(+) = uridine(16) in tRNA + NADPH + H(+)</text>
        <dbReference type="Rhea" id="RHEA:53376"/>
        <dbReference type="Rhea" id="RHEA-COMP:13543"/>
        <dbReference type="Rhea" id="RHEA-COMP:13544"/>
        <dbReference type="ChEBI" id="CHEBI:15378"/>
        <dbReference type="ChEBI" id="CHEBI:57783"/>
        <dbReference type="ChEBI" id="CHEBI:58349"/>
        <dbReference type="ChEBI" id="CHEBI:65315"/>
        <dbReference type="ChEBI" id="CHEBI:74443"/>
        <dbReference type="EC" id="1.3.1.88"/>
    </reaction>
    <physiologicalReaction direction="right-to-left" evidence="12">
        <dbReference type="Rhea" id="RHEA:53378"/>
    </physiologicalReaction>
</comment>
<gene>
    <name evidence="18" type="ORF">D9757_004094</name>
</gene>
<comment type="catalytic activity">
    <reaction evidence="15">
        <text>a 5,6-dihydrouridine in mRNA + NADP(+) = a uridine in mRNA + NADPH + H(+)</text>
        <dbReference type="Rhea" id="RHEA:69855"/>
        <dbReference type="Rhea" id="RHEA-COMP:14658"/>
        <dbReference type="Rhea" id="RHEA-COMP:17789"/>
        <dbReference type="ChEBI" id="CHEBI:15378"/>
        <dbReference type="ChEBI" id="CHEBI:57783"/>
        <dbReference type="ChEBI" id="CHEBI:58349"/>
        <dbReference type="ChEBI" id="CHEBI:65315"/>
        <dbReference type="ChEBI" id="CHEBI:74443"/>
    </reaction>
    <physiologicalReaction direction="right-to-left" evidence="15">
        <dbReference type="Rhea" id="RHEA:69857"/>
    </physiologicalReaction>
</comment>
<evidence type="ECO:0000256" key="10">
    <source>
        <dbReference type="ARBA" id="ARBA00038890"/>
    </source>
</evidence>
<comment type="cofactor">
    <cofactor evidence="1">
        <name>FMN</name>
        <dbReference type="ChEBI" id="CHEBI:58210"/>
    </cofactor>
</comment>
<dbReference type="Pfam" id="PF01207">
    <property type="entry name" value="Dus"/>
    <property type="match status" value="1"/>
</dbReference>
<proteinExistence type="inferred from homology"/>
<dbReference type="EC" id="1.3.1.88" evidence="10"/>
<evidence type="ECO:0000256" key="5">
    <source>
        <dbReference type="ARBA" id="ARBA00022694"/>
    </source>
</evidence>
<sequence length="420" mass="47542">MSGHLGAIHHSNAKSCWFSYEPIGTRSGSLDTCLPGVEARRVQLMDGSETVALKWNWERNPAPLPPRLLLMPQLSFVAAPMVNQSDLPFRILTSRYKATTVYTQMLIPERLIHDQEYLEFHRRDLQYHNDPDVSTVVQLCGNDATLIVETGRKVQDLCQAIDLNLGCPQEIAREDHFGAYLLGQRDWPLVEHIVSSMAQSFTVPVSTKMRLCQPSSKTVEFAERLQASGSSWITLHPRTVSSRRRRQGAADLDQVRALKNCDKITVPVISNGNVRCFDDIAKNLDYTGADGLMVGETLLGNPCVFSTQDLPDPVAISLEYLDICRQYPVATLKTVQTHIRHFFDFQWQVCISDWFLAALTNLYSGRRPWFNKLRSSLNDCSDLDGIEKLLRVKVQRWRGKLDNPLKDDGVACQVELELLQ</sequence>
<keyword evidence="6" id="KW-0521">NADP</keyword>
<dbReference type="Proteomes" id="UP000518752">
    <property type="component" value="Unassembled WGS sequence"/>
</dbReference>
<keyword evidence="7" id="KW-0560">Oxidoreductase</keyword>
<evidence type="ECO:0000259" key="17">
    <source>
        <dbReference type="Pfam" id="PF01207"/>
    </source>
</evidence>
<keyword evidence="4" id="KW-0507">mRNA processing</keyword>
<evidence type="ECO:0000256" key="13">
    <source>
        <dbReference type="ARBA" id="ARBA00048342"/>
    </source>
</evidence>
<evidence type="ECO:0000256" key="6">
    <source>
        <dbReference type="ARBA" id="ARBA00022857"/>
    </source>
</evidence>
<keyword evidence="19" id="KW-1185">Reference proteome</keyword>
<keyword evidence="3" id="KW-0288">FMN</keyword>
<name>A0A8H5MD68_9AGAR</name>
<organism evidence="18 19">
    <name type="scientific">Collybiopsis confluens</name>
    <dbReference type="NCBI Taxonomy" id="2823264"/>
    <lineage>
        <taxon>Eukaryota</taxon>
        <taxon>Fungi</taxon>
        <taxon>Dikarya</taxon>
        <taxon>Basidiomycota</taxon>
        <taxon>Agaricomycotina</taxon>
        <taxon>Agaricomycetes</taxon>
        <taxon>Agaricomycetidae</taxon>
        <taxon>Agaricales</taxon>
        <taxon>Marasmiineae</taxon>
        <taxon>Omphalotaceae</taxon>
        <taxon>Collybiopsis</taxon>
    </lineage>
</organism>
<dbReference type="CDD" id="cd02801">
    <property type="entry name" value="DUS_like_FMN"/>
    <property type="match status" value="1"/>
</dbReference>
<keyword evidence="2" id="KW-0285">Flavoprotein</keyword>
<evidence type="ECO:0000313" key="19">
    <source>
        <dbReference type="Proteomes" id="UP000518752"/>
    </source>
</evidence>
<feature type="domain" description="DUS-like FMN-binding" evidence="17">
    <location>
        <begin position="78"/>
        <end position="343"/>
    </location>
</feature>
<evidence type="ECO:0000256" key="15">
    <source>
        <dbReference type="ARBA" id="ARBA00049447"/>
    </source>
</evidence>
<dbReference type="PANTHER" id="PTHR11082">
    <property type="entry name" value="TRNA-DIHYDROURIDINE SYNTHASE"/>
    <property type="match status" value="1"/>
</dbReference>
<evidence type="ECO:0000256" key="2">
    <source>
        <dbReference type="ARBA" id="ARBA00022630"/>
    </source>
</evidence>
<dbReference type="InterPro" id="IPR013785">
    <property type="entry name" value="Aldolase_TIM"/>
</dbReference>
<dbReference type="PANTHER" id="PTHR11082:SF5">
    <property type="entry name" value="TRNA-DIHYDROURIDINE(16_17) SYNTHASE [NAD(P)(+)]-LIKE"/>
    <property type="match status" value="1"/>
</dbReference>
<dbReference type="InterPro" id="IPR035587">
    <property type="entry name" value="DUS-like_FMN-bd"/>
</dbReference>
<evidence type="ECO:0000256" key="7">
    <source>
        <dbReference type="ARBA" id="ARBA00023002"/>
    </source>
</evidence>
<comment type="caution">
    <text evidence="18">The sequence shown here is derived from an EMBL/GenBank/DDBJ whole genome shotgun (WGS) entry which is preliminary data.</text>
</comment>
<evidence type="ECO:0000256" key="11">
    <source>
        <dbReference type="ARBA" id="ARBA00047287"/>
    </source>
</evidence>
<comment type="similarity">
    <text evidence="9">Belongs to the Dus family. Dus1 subfamily.</text>
</comment>
<comment type="catalytic activity">
    <reaction evidence="11">
        <text>5,6-dihydrouridine(17) in tRNA + NAD(+) = uridine(17) in tRNA + NADH + H(+)</text>
        <dbReference type="Rhea" id="RHEA:53372"/>
        <dbReference type="Rhea" id="RHEA-COMP:13541"/>
        <dbReference type="Rhea" id="RHEA-COMP:13542"/>
        <dbReference type="ChEBI" id="CHEBI:15378"/>
        <dbReference type="ChEBI" id="CHEBI:57540"/>
        <dbReference type="ChEBI" id="CHEBI:57945"/>
        <dbReference type="ChEBI" id="CHEBI:65315"/>
        <dbReference type="ChEBI" id="CHEBI:74443"/>
        <dbReference type="EC" id="1.3.1.88"/>
    </reaction>
    <physiologicalReaction direction="right-to-left" evidence="11">
        <dbReference type="Rhea" id="RHEA:53374"/>
    </physiologicalReaction>
</comment>
<dbReference type="AlphaFoldDB" id="A0A8H5MD68"/>
<dbReference type="PROSITE" id="PS01136">
    <property type="entry name" value="UPF0034"/>
    <property type="match status" value="1"/>
</dbReference>
<dbReference type="SUPFAM" id="SSF51395">
    <property type="entry name" value="FMN-linked oxidoreductases"/>
    <property type="match status" value="1"/>
</dbReference>
<dbReference type="OrthoDB" id="272303at2759"/>
<keyword evidence="5" id="KW-0819">tRNA processing</keyword>
<comment type="catalytic activity">
    <reaction evidence="16">
        <text>5,6-dihydrouridine(17) in tRNA + NADP(+) = uridine(17) in tRNA + NADPH + H(+)</text>
        <dbReference type="Rhea" id="RHEA:53368"/>
        <dbReference type="Rhea" id="RHEA-COMP:13541"/>
        <dbReference type="Rhea" id="RHEA-COMP:13542"/>
        <dbReference type="ChEBI" id="CHEBI:15378"/>
        <dbReference type="ChEBI" id="CHEBI:57783"/>
        <dbReference type="ChEBI" id="CHEBI:58349"/>
        <dbReference type="ChEBI" id="CHEBI:65315"/>
        <dbReference type="ChEBI" id="CHEBI:74443"/>
        <dbReference type="EC" id="1.3.1.88"/>
    </reaction>
    <physiologicalReaction direction="right-to-left" evidence="16">
        <dbReference type="Rhea" id="RHEA:53370"/>
    </physiologicalReaction>
</comment>